<dbReference type="GO" id="GO:0000155">
    <property type="term" value="F:phosphorelay sensor kinase activity"/>
    <property type="evidence" value="ECO:0007669"/>
    <property type="project" value="InterPro"/>
</dbReference>
<dbReference type="InterPro" id="IPR018060">
    <property type="entry name" value="HTH_AraC"/>
</dbReference>
<keyword evidence="8" id="KW-0472">Membrane</keyword>
<dbReference type="InterPro" id="IPR013783">
    <property type="entry name" value="Ig-like_fold"/>
</dbReference>
<keyword evidence="8" id="KW-1133">Transmembrane helix</keyword>
<dbReference type="SUPFAM" id="SSF50998">
    <property type="entry name" value="Quinoprotein alcohol dehydrogenase-like"/>
    <property type="match status" value="1"/>
</dbReference>
<dbReference type="Proteomes" id="UP000297872">
    <property type="component" value="Unassembled WGS sequence"/>
</dbReference>
<dbReference type="SUPFAM" id="SSF63829">
    <property type="entry name" value="Calcium-dependent phosphotriesterase"/>
    <property type="match status" value="1"/>
</dbReference>
<dbReference type="EMBL" id="SGVY01000001">
    <property type="protein sequence ID" value="TFH84632.1"/>
    <property type="molecule type" value="Genomic_DNA"/>
</dbReference>
<keyword evidence="4" id="KW-0805">Transcription regulation</keyword>
<dbReference type="InterPro" id="IPR011047">
    <property type="entry name" value="Quinoprotein_ADH-like_sf"/>
</dbReference>
<dbReference type="Pfam" id="PF07494">
    <property type="entry name" value="Reg_prop"/>
    <property type="match status" value="3"/>
</dbReference>
<dbReference type="Gene3D" id="2.130.10.10">
    <property type="entry name" value="YVTN repeat-like/Quinoprotein amine dehydrogenase"/>
    <property type="match status" value="3"/>
</dbReference>
<dbReference type="InterPro" id="IPR020449">
    <property type="entry name" value="Tscrpt_reg_AraC-type_HTH"/>
</dbReference>
<keyword evidence="12" id="KW-1185">Reference proteome</keyword>
<dbReference type="SUPFAM" id="SSF47384">
    <property type="entry name" value="Homodimeric domain of signal transducing histidine kinase"/>
    <property type="match status" value="1"/>
</dbReference>
<evidence type="ECO:0000259" key="9">
    <source>
        <dbReference type="PROSITE" id="PS01124"/>
    </source>
</evidence>
<dbReference type="PROSITE" id="PS01124">
    <property type="entry name" value="HTH_ARAC_FAMILY_2"/>
    <property type="match status" value="1"/>
</dbReference>
<dbReference type="PANTHER" id="PTHR43547">
    <property type="entry name" value="TWO-COMPONENT HISTIDINE KINASE"/>
    <property type="match status" value="1"/>
</dbReference>
<dbReference type="PANTHER" id="PTHR43547:SF2">
    <property type="entry name" value="HYBRID SIGNAL TRANSDUCTION HISTIDINE KINASE C"/>
    <property type="match status" value="1"/>
</dbReference>
<dbReference type="Gene3D" id="3.40.50.2300">
    <property type="match status" value="1"/>
</dbReference>
<dbReference type="Gene3D" id="1.10.287.130">
    <property type="match status" value="1"/>
</dbReference>
<keyword evidence="8" id="KW-0812">Transmembrane</keyword>
<evidence type="ECO:0000313" key="12">
    <source>
        <dbReference type="Proteomes" id="UP000297872"/>
    </source>
</evidence>
<dbReference type="Pfam" id="PF00512">
    <property type="entry name" value="HisKA"/>
    <property type="match status" value="1"/>
</dbReference>
<evidence type="ECO:0000256" key="2">
    <source>
        <dbReference type="ARBA" id="ARBA00012438"/>
    </source>
</evidence>
<organism evidence="11 12">
    <name type="scientific">Segatella hominis</name>
    <dbReference type="NCBI Taxonomy" id="2518605"/>
    <lineage>
        <taxon>Bacteria</taxon>
        <taxon>Pseudomonadati</taxon>
        <taxon>Bacteroidota</taxon>
        <taxon>Bacteroidia</taxon>
        <taxon>Bacteroidales</taxon>
        <taxon>Prevotellaceae</taxon>
        <taxon>Segatella</taxon>
    </lineage>
</organism>
<dbReference type="GO" id="GO:0003700">
    <property type="term" value="F:DNA-binding transcription factor activity"/>
    <property type="evidence" value="ECO:0007669"/>
    <property type="project" value="InterPro"/>
</dbReference>
<dbReference type="Pfam" id="PF12833">
    <property type="entry name" value="HTH_18"/>
    <property type="match status" value="1"/>
</dbReference>
<keyword evidence="5" id="KW-0238">DNA-binding</keyword>
<evidence type="ECO:0000256" key="5">
    <source>
        <dbReference type="ARBA" id="ARBA00023125"/>
    </source>
</evidence>
<evidence type="ECO:0000256" key="8">
    <source>
        <dbReference type="SAM" id="Phobius"/>
    </source>
</evidence>
<evidence type="ECO:0000256" key="7">
    <source>
        <dbReference type="PROSITE-ProRule" id="PRU00169"/>
    </source>
</evidence>
<dbReference type="SMART" id="SM00388">
    <property type="entry name" value="HisKA"/>
    <property type="match status" value="1"/>
</dbReference>
<sequence length="1268" mass="145061">MRKFSILDGLAANNISDLCQGADNMMWFATYNGLSYYDGYTFHTFRDLPDNQDILSTNRIRNIFPCTNYDLWCVTYDRRLYVYDTRLCDFVNIEDQINEKFNIHLYADKVYPLSPKASWITTADHKYAIRISEKEFTDDNPKLIMGGTKSLPSGNIWYITADKKGREWIFTDKGTHIYGTKFTTPIPFKWFRQVGNTIYLATTDGRVAVFDETRNHISMIPMPEGVTKINELKNTGYQLLIATNIGVVVYNPRTFKSEVVSVQNPNQPVAEVKKIYVDSKDQLWAFTDGMGVTIINPNTLEKKWLFADQENPALRTVSEKYFIMEDEHNTLWMIPNGGTFSYYDRAKKELVPYVLQSNSQGNASIPRITKYVISDQKILWATGIHDLTQINFKYHEYTLSQVENTESEVRAVTLDHNRNYWDGFISGYLKISNDQHQKLGYITPSGQLSQTPVQFSTCGIYALYEDSQEYMWIGTKGDGLYLLKDGELQHFTHNPADPYSLPNDRIYDIVSDRQNRIWIATCGGLAIAERVNGTYRFISNRNKLNWFKNGLCQRLRRITCTNKGTILVATTDGLVTFSDEIKDYSKIKFYHSNHIIGDTASLMASDVNYTLVRSNGDTYISTLGGCLQITTSKSLLENNIRVEFVKNINQDEGIVQSMIEDNAGNIWIIRESSVDKFNPNTGKIDVFGPNDFDFHMTFTECRPFHDPSTDKITLGTPMGSITFDPKVLNKTTYQPKILFTSLHFNGEAHTIPILHRSNIVIPSDKRNLTITFAALDYTRKYQTYYAYRLEGHTPEGVWIPLGSQNMIGFNRIPHGKYILKVKATNTHGVWSKYIAELPIEIEPTFWESILGKVILFILFILGLGLVFYMYNNRQIQKLSHDMSVLKNHFFSNASHKLRTPLSLIGGPITEVLENEEGLSEEGRNLLTLVQRNARETYQMVNQMLKFDNNSNFYEDGGLDKDSHVIQGNGEIEDSNAKNYIEDVALDSAEEFEKGEKDITILVVEDNADLRTFLDTILRKDYNVLLAENGKRGLEMARKFVPDFILTDVTMPIMDGITMIHYIKQDSNISHIPIIILSAKASLEDHLKGFEEGIDGYLTKPFSATYLKGRIEAAINYRKSLQQELLRNIHFEDETQTSHNTTVQNKAEEPQRITIGESTISIQDHTIKKVLKFVLENISDPDMKIDDIAQAMGMSRSVLYGKIKNAVGLTPIDFVRHIKIMKAIEMLRDTDETLTSIAFAVGFSDPKYFSKVFKKEMGIIPSEYREKNK</sequence>
<dbReference type="InterPro" id="IPR003661">
    <property type="entry name" value="HisK_dim/P_dom"/>
</dbReference>
<keyword evidence="6" id="KW-0804">Transcription</keyword>
<feature type="domain" description="HTH araC/xylS-type" evidence="9">
    <location>
        <begin position="1167"/>
        <end position="1266"/>
    </location>
</feature>
<evidence type="ECO:0000256" key="4">
    <source>
        <dbReference type="ARBA" id="ARBA00023015"/>
    </source>
</evidence>
<reference evidence="11 12" key="1">
    <citation type="submission" date="2019-02" db="EMBL/GenBank/DDBJ databases">
        <title>Draft Genome Sequence of the Prevotella sp. BCRC 81118, Isolated from Human Feces.</title>
        <authorList>
            <person name="Huang C.-H."/>
        </authorList>
    </citation>
    <scope>NUCLEOTIDE SEQUENCE [LARGE SCALE GENOMIC DNA]</scope>
    <source>
        <strain evidence="11 12">BCRC 81118</strain>
    </source>
</reference>
<dbReference type="PROSITE" id="PS50110">
    <property type="entry name" value="RESPONSE_REGULATORY"/>
    <property type="match status" value="1"/>
</dbReference>
<dbReference type="CDD" id="cd17574">
    <property type="entry name" value="REC_OmpR"/>
    <property type="match status" value="1"/>
</dbReference>
<evidence type="ECO:0000313" key="11">
    <source>
        <dbReference type="EMBL" id="TFH84632.1"/>
    </source>
</evidence>
<dbReference type="InterPro" id="IPR015943">
    <property type="entry name" value="WD40/YVTN_repeat-like_dom_sf"/>
</dbReference>
<dbReference type="GO" id="GO:0043565">
    <property type="term" value="F:sequence-specific DNA binding"/>
    <property type="evidence" value="ECO:0007669"/>
    <property type="project" value="InterPro"/>
</dbReference>
<keyword evidence="3 7" id="KW-0597">Phosphoprotein</keyword>
<dbReference type="Gene3D" id="1.10.10.60">
    <property type="entry name" value="Homeodomain-like"/>
    <property type="match status" value="1"/>
</dbReference>
<dbReference type="InterPro" id="IPR009057">
    <property type="entry name" value="Homeodomain-like_sf"/>
</dbReference>
<comment type="catalytic activity">
    <reaction evidence="1">
        <text>ATP + protein L-histidine = ADP + protein N-phospho-L-histidine.</text>
        <dbReference type="EC" id="2.7.13.3"/>
    </reaction>
</comment>
<dbReference type="OrthoDB" id="1108380at2"/>
<dbReference type="InterPro" id="IPR036097">
    <property type="entry name" value="HisK_dim/P_sf"/>
</dbReference>
<accession>A0A4Y8VVI8</accession>
<dbReference type="Pfam" id="PF00072">
    <property type="entry name" value="Response_reg"/>
    <property type="match status" value="1"/>
</dbReference>
<dbReference type="SUPFAM" id="SSF52172">
    <property type="entry name" value="CheY-like"/>
    <property type="match status" value="1"/>
</dbReference>
<dbReference type="CDD" id="cd00082">
    <property type="entry name" value="HisKA"/>
    <property type="match status" value="1"/>
</dbReference>
<dbReference type="SMART" id="SM00342">
    <property type="entry name" value="HTH_ARAC"/>
    <property type="match status" value="1"/>
</dbReference>
<dbReference type="SMART" id="SM00448">
    <property type="entry name" value="REC"/>
    <property type="match status" value="1"/>
</dbReference>
<protein>
    <recommendedName>
        <fullName evidence="2">histidine kinase</fullName>
        <ecNumber evidence="2">2.7.13.3</ecNumber>
    </recommendedName>
</protein>
<dbReference type="EC" id="2.7.13.3" evidence="2"/>
<evidence type="ECO:0000256" key="6">
    <source>
        <dbReference type="ARBA" id="ARBA00023163"/>
    </source>
</evidence>
<dbReference type="InterPro" id="IPR011110">
    <property type="entry name" value="Reg_prop"/>
</dbReference>
<dbReference type="Gene3D" id="2.60.40.10">
    <property type="entry name" value="Immunoglobulins"/>
    <property type="match status" value="1"/>
</dbReference>
<dbReference type="InterPro" id="IPR011123">
    <property type="entry name" value="Y_Y_Y"/>
</dbReference>
<feature type="modified residue" description="4-aspartylphosphate" evidence="7">
    <location>
        <position position="1047"/>
    </location>
</feature>
<name>A0A4Y8VVI8_9BACT</name>
<dbReference type="InterPro" id="IPR001789">
    <property type="entry name" value="Sig_transdc_resp-reg_receiver"/>
</dbReference>
<dbReference type="SUPFAM" id="SSF46689">
    <property type="entry name" value="Homeodomain-like"/>
    <property type="match status" value="1"/>
</dbReference>
<dbReference type="Pfam" id="PF07495">
    <property type="entry name" value="Y_Y_Y"/>
    <property type="match status" value="1"/>
</dbReference>
<evidence type="ECO:0000259" key="10">
    <source>
        <dbReference type="PROSITE" id="PS50110"/>
    </source>
</evidence>
<comment type="caution">
    <text evidence="11">The sequence shown here is derived from an EMBL/GenBank/DDBJ whole genome shotgun (WGS) entry which is preliminary data.</text>
</comment>
<proteinExistence type="predicted"/>
<gene>
    <name evidence="11" type="ORF">EXN75_00500</name>
</gene>
<feature type="transmembrane region" description="Helical" evidence="8">
    <location>
        <begin position="849"/>
        <end position="870"/>
    </location>
</feature>
<evidence type="ECO:0000256" key="1">
    <source>
        <dbReference type="ARBA" id="ARBA00000085"/>
    </source>
</evidence>
<evidence type="ECO:0000256" key="3">
    <source>
        <dbReference type="ARBA" id="ARBA00022553"/>
    </source>
</evidence>
<dbReference type="InterPro" id="IPR011006">
    <property type="entry name" value="CheY-like_superfamily"/>
</dbReference>
<dbReference type="PRINTS" id="PR00032">
    <property type="entry name" value="HTHARAC"/>
</dbReference>
<dbReference type="AlphaFoldDB" id="A0A4Y8VVI8"/>
<feature type="domain" description="Response regulatory" evidence="10">
    <location>
        <begin position="999"/>
        <end position="1114"/>
    </location>
</feature>